<evidence type="ECO:0008006" key="3">
    <source>
        <dbReference type="Google" id="ProtNLM"/>
    </source>
</evidence>
<evidence type="ECO:0000313" key="2">
    <source>
        <dbReference type="Proteomes" id="UP001372526"/>
    </source>
</evidence>
<dbReference type="Proteomes" id="UP001372526">
    <property type="component" value="Unassembled WGS sequence"/>
</dbReference>
<sequence length="70" mass="7761">MLENAIIMHNGYGIKDPQEYEPVPVEDECGVEVFYGDEILVSPNGSVVLKENAVEYLTNVLGYTIRKAGE</sequence>
<dbReference type="InterPro" id="IPR023118">
    <property type="entry name" value="YqaI_dom_sf"/>
</dbReference>
<gene>
    <name evidence="1" type="ORF">WAZ07_22665</name>
</gene>
<dbReference type="InterPro" id="IPR018474">
    <property type="entry name" value="Uncharacterised_Yqai"/>
</dbReference>
<dbReference type="Gene3D" id="3.30.40.30">
    <property type="entry name" value="YqaI domain"/>
    <property type="match status" value="1"/>
</dbReference>
<protein>
    <recommendedName>
        <fullName evidence="3">YqaI-like protein</fullName>
    </recommendedName>
</protein>
<comment type="caution">
    <text evidence="1">The sequence shown here is derived from an EMBL/GenBank/DDBJ whole genome shotgun (WGS) entry which is preliminary data.</text>
</comment>
<keyword evidence="2" id="KW-1185">Reference proteome</keyword>
<reference evidence="1 2" key="1">
    <citation type="submission" date="2024-01" db="EMBL/GenBank/DDBJ databases">
        <title>Seven novel Bacillus-like species.</title>
        <authorList>
            <person name="Liu G."/>
        </authorList>
    </citation>
    <scope>NUCLEOTIDE SEQUENCE [LARGE SCALE GENOMIC DNA]</scope>
    <source>
        <strain evidence="1 2">FJAT-51639</strain>
    </source>
</reference>
<dbReference type="Pfam" id="PF09466">
    <property type="entry name" value="Yqai"/>
    <property type="match status" value="1"/>
</dbReference>
<dbReference type="SUPFAM" id="SSF160713">
    <property type="entry name" value="YqaI-like"/>
    <property type="match status" value="1"/>
</dbReference>
<dbReference type="RefSeq" id="WP_336474260.1">
    <property type="nucleotide sequence ID" value="NZ_JBAWSX010000020.1"/>
</dbReference>
<proteinExistence type="predicted"/>
<evidence type="ECO:0000313" key="1">
    <source>
        <dbReference type="EMBL" id="MEI4803971.1"/>
    </source>
</evidence>
<accession>A0ABU8FMP1</accession>
<name>A0ABU8FMP1_9BACI</name>
<dbReference type="EMBL" id="JBAWSX010000020">
    <property type="protein sequence ID" value="MEI4803971.1"/>
    <property type="molecule type" value="Genomic_DNA"/>
</dbReference>
<organism evidence="1 2">
    <name type="scientific">Bacillus bruguierae</name>
    <dbReference type="NCBI Taxonomy" id="3127667"/>
    <lineage>
        <taxon>Bacteria</taxon>
        <taxon>Bacillati</taxon>
        <taxon>Bacillota</taxon>
        <taxon>Bacilli</taxon>
        <taxon>Bacillales</taxon>
        <taxon>Bacillaceae</taxon>
        <taxon>Bacillus</taxon>
    </lineage>
</organism>